<reference evidence="5" key="1">
    <citation type="submission" date="2019-02" db="EMBL/GenBank/DDBJ databases">
        <title>Complete genome sequence of Rhodoferax sp. Gr-4.</title>
        <authorList>
            <person name="Jin L."/>
        </authorList>
    </citation>
    <scope>NUCLEOTIDE SEQUENCE [LARGE SCALE GENOMIC DNA]</scope>
    <source>
        <strain evidence="5">Gr-4</strain>
    </source>
</reference>
<sequence length="242" mass="26196">MKLVKLGLAVLVAMGMAHNASAQELRLGLGLSLPPYIIQEGDTGIEVEVIRGALPADAKIKLVYLPFARVKVSLSNGSTDAITPVNEAAGIQDAVYSDSHITYQNVAVSLKSKGIKVGSIADLGKLRIVAFQDATLYLGKDYAAMAKGNPNYAEFPSQENQVKMLFSERADVIVMDIHIYKYFKSKIKDVDVSKEVTIAEIFPATEYKVAFKSKEAAAQFNAGLAKLKSSGKYAAIIKKYTK</sequence>
<dbReference type="Pfam" id="PF00497">
    <property type="entry name" value="SBP_bac_3"/>
    <property type="match status" value="1"/>
</dbReference>
<feature type="signal peptide" evidence="2">
    <location>
        <begin position="1"/>
        <end position="22"/>
    </location>
</feature>
<name>A0A515EN33_9BURK</name>
<keyword evidence="1 2" id="KW-0732">Signal</keyword>
<dbReference type="KEGG" id="rhg:EXZ61_07840"/>
<dbReference type="InterPro" id="IPR001638">
    <property type="entry name" value="Solute-binding_3/MltF_N"/>
</dbReference>
<proteinExistence type="predicted"/>
<evidence type="ECO:0000313" key="4">
    <source>
        <dbReference type="EMBL" id="QDL54087.1"/>
    </source>
</evidence>
<dbReference type="PANTHER" id="PTHR35936:SF25">
    <property type="entry name" value="ABC TRANSPORTER SUBSTRATE-BINDING PROTEIN"/>
    <property type="match status" value="1"/>
</dbReference>
<reference evidence="5" key="2">
    <citation type="journal article" date="2020" name="Int. J. Syst. Evol. Microbiol.">
        <title>Genomic insights into a novel species Rhodoferax aquaticus sp. nov., isolated from freshwater.</title>
        <authorList>
            <person name="Li T."/>
            <person name="Zhuo Y."/>
            <person name="Jin C.Z."/>
            <person name="Wu X."/>
            <person name="Ko S.R."/>
            <person name="Jin F.J."/>
            <person name="Ahn C.Y."/>
            <person name="Oh H.M."/>
            <person name="Lee H.G."/>
            <person name="Jin L."/>
        </authorList>
    </citation>
    <scope>NUCLEOTIDE SEQUENCE [LARGE SCALE GENOMIC DNA]</scope>
    <source>
        <strain evidence="5">Gr-4</strain>
    </source>
</reference>
<gene>
    <name evidence="4" type="ORF">EXZ61_07840</name>
</gene>
<organism evidence="4 5">
    <name type="scientific">Rhodoferax aquaticus</name>
    <dbReference type="NCBI Taxonomy" id="2527691"/>
    <lineage>
        <taxon>Bacteria</taxon>
        <taxon>Pseudomonadati</taxon>
        <taxon>Pseudomonadota</taxon>
        <taxon>Betaproteobacteria</taxon>
        <taxon>Burkholderiales</taxon>
        <taxon>Comamonadaceae</taxon>
        <taxon>Rhodoferax</taxon>
    </lineage>
</organism>
<evidence type="ECO:0000256" key="1">
    <source>
        <dbReference type="ARBA" id="ARBA00022729"/>
    </source>
</evidence>
<dbReference type="RefSeq" id="WP_142810669.1">
    <property type="nucleotide sequence ID" value="NZ_CP036282.1"/>
</dbReference>
<dbReference type="SUPFAM" id="SSF53850">
    <property type="entry name" value="Periplasmic binding protein-like II"/>
    <property type="match status" value="1"/>
</dbReference>
<dbReference type="AlphaFoldDB" id="A0A515EN33"/>
<dbReference type="Proteomes" id="UP000317365">
    <property type="component" value="Chromosome"/>
</dbReference>
<feature type="domain" description="Solute-binding protein family 3/N-terminal" evidence="3">
    <location>
        <begin position="25"/>
        <end position="241"/>
    </location>
</feature>
<evidence type="ECO:0000256" key="2">
    <source>
        <dbReference type="SAM" id="SignalP"/>
    </source>
</evidence>
<feature type="chain" id="PRO_5022021506" evidence="2">
    <location>
        <begin position="23"/>
        <end position="242"/>
    </location>
</feature>
<dbReference type="Gene3D" id="3.40.190.10">
    <property type="entry name" value="Periplasmic binding protein-like II"/>
    <property type="match status" value="2"/>
</dbReference>
<protein>
    <submittedName>
        <fullName evidence="4">Transporter substrate-binding domain-containing protein</fullName>
    </submittedName>
</protein>
<dbReference type="PANTHER" id="PTHR35936">
    <property type="entry name" value="MEMBRANE-BOUND LYTIC MUREIN TRANSGLYCOSYLASE F"/>
    <property type="match status" value="1"/>
</dbReference>
<keyword evidence="5" id="KW-1185">Reference proteome</keyword>
<accession>A0A515EN33</accession>
<evidence type="ECO:0000259" key="3">
    <source>
        <dbReference type="Pfam" id="PF00497"/>
    </source>
</evidence>
<dbReference type="EMBL" id="CP036282">
    <property type="protein sequence ID" value="QDL54087.1"/>
    <property type="molecule type" value="Genomic_DNA"/>
</dbReference>
<evidence type="ECO:0000313" key="5">
    <source>
        <dbReference type="Proteomes" id="UP000317365"/>
    </source>
</evidence>